<dbReference type="PANTHER" id="PTHR43163:SF8">
    <property type="entry name" value="D,D-DIPEPTIDE TRANSPORT SYSTEM PERMEASE PROTEIN DDPB-RELATED"/>
    <property type="match status" value="1"/>
</dbReference>
<dbReference type="Proteomes" id="UP000663181">
    <property type="component" value="Chromosome"/>
</dbReference>
<dbReference type="Gene3D" id="1.10.3720.10">
    <property type="entry name" value="MetI-like"/>
    <property type="match status" value="1"/>
</dbReference>
<evidence type="ECO:0000313" key="9">
    <source>
        <dbReference type="EMBL" id="QRN55502.1"/>
    </source>
</evidence>
<dbReference type="SUPFAM" id="SSF161098">
    <property type="entry name" value="MetI-like"/>
    <property type="match status" value="1"/>
</dbReference>
<comment type="subcellular location">
    <subcellularLocation>
        <location evidence="1 7">Cell membrane</location>
        <topology evidence="1 7">Multi-pass membrane protein</topology>
    </subcellularLocation>
</comment>
<keyword evidence="3" id="KW-1003">Cell membrane</keyword>
<evidence type="ECO:0000256" key="1">
    <source>
        <dbReference type="ARBA" id="ARBA00004651"/>
    </source>
</evidence>
<reference evidence="9 10" key="1">
    <citation type="submission" date="2020-10" db="EMBL/GenBank/DDBJ databases">
        <title>Phylogeny of dyella-like bacteria.</title>
        <authorList>
            <person name="Fu J."/>
        </authorList>
    </citation>
    <scope>NUCLEOTIDE SEQUENCE [LARGE SCALE GENOMIC DNA]</scope>
    <source>
        <strain evidence="9 10">DHOB09</strain>
    </source>
</reference>
<feature type="transmembrane region" description="Helical" evidence="7">
    <location>
        <begin position="116"/>
        <end position="134"/>
    </location>
</feature>
<keyword evidence="6 7" id="KW-0472">Membrane</keyword>
<feature type="domain" description="ABC transmembrane type-1" evidence="8">
    <location>
        <begin position="110"/>
        <end position="341"/>
    </location>
</feature>
<evidence type="ECO:0000256" key="5">
    <source>
        <dbReference type="ARBA" id="ARBA00022989"/>
    </source>
</evidence>
<dbReference type="EMBL" id="CP064030">
    <property type="protein sequence ID" value="QRN55502.1"/>
    <property type="molecule type" value="Genomic_DNA"/>
</dbReference>
<keyword evidence="10" id="KW-1185">Reference proteome</keyword>
<feature type="transmembrane region" description="Helical" evidence="7">
    <location>
        <begin position="146"/>
        <end position="174"/>
    </location>
</feature>
<evidence type="ECO:0000259" key="8">
    <source>
        <dbReference type="PROSITE" id="PS50928"/>
    </source>
</evidence>
<gene>
    <name evidence="9" type="ORF">ISN74_09355</name>
</gene>
<accession>A0ABX7GYM1</accession>
<evidence type="ECO:0000256" key="6">
    <source>
        <dbReference type="ARBA" id="ARBA00023136"/>
    </source>
</evidence>
<dbReference type="Pfam" id="PF00528">
    <property type="entry name" value="BPD_transp_1"/>
    <property type="match status" value="1"/>
</dbReference>
<dbReference type="CDD" id="cd06261">
    <property type="entry name" value="TM_PBP2"/>
    <property type="match status" value="1"/>
</dbReference>
<feature type="transmembrane region" description="Helical" evidence="7">
    <location>
        <begin position="24"/>
        <end position="44"/>
    </location>
</feature>
<keyword evidence="4 7" id="KW-0812">Transmembrane</keyword>
<keyword evidence="2 7" id="KW-0813">Transport</keyword>
<evidence type="ECO:0000313" key="10">
    <source>
        <dbReference type="Proteomes" id="UP000663181"/>
    </source>
</evidence>
<comment type="similarity">
    <text evidence="7">Belongs to the binding-protein-dependent transport system permease family.</text>
</comment>
<dbReference type="RefSeq" id="WP_188799068.1">
    <property type="nucleotide sequence ID" value="NZ_BMIZ01000001.1"/>
</dbReference>
<keyword evidence="5 7" id="KW-1133">Transmembrane helix</keyword>
<dbReference type="Pfam" id="PF19300">
    <property type="entry name" value="BPD_transp_1_N"/>
    <property type="match status" value="1"/>
</dbReference>
<proteinExistence type="inferred from homology"/>
<name>A0ABX7GYM1_9GAMM</name>
<evidence type="ECO:0000256" key="2">
    <source>
        <dbReference type="ARBA" id="ARBA00022448"/>
    </source>
</evidence>
<sequence length="349" mass="37236">MAAHSLFNTSSGIAAPLRAIRNSLLSLTLTLAGLLAITFVMSAFSPIDPALQQVGDHASAATYAQARHALDLDAPLPERFGHYLVRLGHGDLGLSTATGQPVAAELREVFPATFELSTLALLISAITGIGLALLSARWPGGWVDSVIRVISLIGSSVPIFWLGLVSLALFYAHWHWAGGPGRLDDAYEYTIDMPTGLVLIDSWRSGMPGAFDSAIKHMLLPALLLASYVLGSIARLTRTSLLGELHQEYVTLARAKGAGQSWILVHHVLPNCMGPMLTVIALAYTSLLQGAVLTETVFARPGIGRYLTNALFYGDVPAILGATLVLGVAFILINGITDMLVRLLDPRLR</sequence>
<dbReference type="InterPro" id="IPR035906">
    <property type="entry name" value="MetI-like_sf"/>
</dbReference>
<dbReference type="InterPro" id="IPR045621">
    <property type="entry name" value="BPD_transp_1_N"/>
</dbReference>
<dbReference type="PANTHER" id="PTHR43163">
    <property type="entry name" value="DIPEPTIDE TRANSPORT SYSTEM PERMEASE PROTEIN DPPB-RELATED"/>
    <property type="match status" value="1"/>
</dbReference>
<dbReference type="InterPro" id="IPR000515">
    <property type="entry name" value="MetI-like"/>
</dbReference>
<feature type="transmembrane region" description="Helical" evidence="7">
    <location>
        <begin position="218"/>
        <end position="237"/>
    </location>
</feature>
<protein>
    <submittedName>
        <fullName evidence="9">ABC transporter permease</fullName>
    </submittedName>
</protein>
<evidence type="ECO:0000256" key="4">
    <source>
        <dbReference type="ARBA" id="ARBA00022692"/>
    </source>
</evidence>
<evidence type="ECO:0000256" key="3">
    <source>
        <dbReference type="ARBA" id="ARBA00022475"/>
    </source>
</evidence>
<evidence type="ECO:0000256" key="7">
    <source>
        <dbReference type="RuleBase" id="RU363032"/>
    </source>
</evidence>
<organism evidence="9 10">
    <name type="scientific">Dyella caseinilytica</name>
    <dbReference type="NCBI Taxonomy" id="1849581"/>
    <lineage>
        <taxon>Bacteria</taxon>
        <taxon>Pseudomonadati</taxon>
        <taxon>Pseudomonadota</taxon>
        <taxon>Gammaproteobacteria</taxon>
        <taxon>Lysobacterales</taxon>
        <taxon>Rhodanobacteraceae</taxon>
        <taxon>Dyella</taxon>
    </lineage>
</organism>
<dbReference type="PROSITE" id="PS50928">
    <property type="entry name" value="ABC_TM1"/>
    <property type="match status" value="1"/>
</dbReference>
<feature type="transmembrane region" description="Helical" evidence="7">
    <location>
        <begin position="318"/>
        <end position="341"/>
    </location>
</feature>